<keyword evidence="3" id="KW-1185">Reference proteome</keyword>
<evidence type="ECO:0000313" key="3">
    <source>
        <dbReference type="Proteomes" id="UP000032503"/>
    </source>
</evidence>
<dbReference type="PANTHER" id="PTHR43441">
    <property type="entry name" value="RIBOSOMAL-PROTEIN-SERINE ACETYLTRANSFERASE"/>
    <property type="match status" value="1"/>
</dbReference>
<protein>
    <submittedName>
        <fullName evidence="2">GCN5 family acetyltransferase</fullName>
    </submittedName>
</protein>
<dbReference type="Pfam" id="PF13302">
    <property type="entry name" value="Acetyltransf_3"/>
    <property type="match status" value="1"/>
</dbReference>
<evidence type="ECO:0000259" key="1">
    <source>
        <dbReference type="PROSITE" id="PS51186"/>
    </source>
</evidence>
<proteinExistence type="predicted"/>
<feature type="domain" description="N-acetyltransferase" evidence="1">
    <location>
        <begin position="46"/>
        <end position="187"/>
    </location>
</feature>
<accession>A0ABR5CIQ8</accession>
<dbReference type="RefSeq" id="WP_044438643.1">
    <property type="nucleotide sequence ID" value="NZ_JYFC01000001.1"/>
</dbReference>
<dbReference type="InterPro" id="IPR000182">
    <property type="entry name" value="GNAT_dom"/>
</dbReference>
<dbReference type="PROSITE" id="PS51186">
    <property type="entry name" value="GNAT"/>
    <property type="match status" value="1"/>
</dbReference>
<dbReference type="EMBL" id="JYFC01000001">
    <property type="protein sequence ID" value="KJC65491.1"/>
    <property type="molecule type" value="Genomic_DNA"/>
</dbReference>
<dbReference type="InterPro" id="IPR016181">
    <property type="entry name" value="Acyl_CoA_acyltransferase"/>
</dbReference>
<sequence length="230" mass="25644">MIAYYWPVFNLQLKTERLVLRSPSDDELAALAGVAADGVHAPGECPYLVPWTEGTPRQRAVHVIQQHWRRRGEWTPESWALELGLFVEERPVGMVAMRAQDFRVRREVKTESWLGVEFQRRGLGTEARAALLHLAFAALGAESAVSEVFQDNAGSQGVSRRLGYRRDGVSRDMRDGRVVVSDRLRLDRKDWVSAERMSVTVTGVASCLALFGAAQIIDDAHMGAETEPDA</sequence>
<dbReference type="Gene3D" id="3.40.630.30">
    <property type="match status" value="1"/>
</dbReference>
<dbReference type="Proteomes" id="UP000032503">
    <property type="component" value="Unassembled WGS sequence"/>
</dbReference>
<dbReference type="InterPro" id="IPR051908">
    <property type="entry name" value="Ribosomal_N-acetyltransferase"/>
</dbReference>
<reference evidence="2 3" key="1">
    <citation type="journal article" date="2001" name="Int. J. Syst. Evol. Microbiol.">
        <title>Agreia bicolorata gen. nov., sp. nov., to accommodate actinobacteria isolated from narrow reed grass infected by the nematode Heteroanguina graminophila.</title>
        <authorList>
            <person name="Evtushenko L.I."/>
            <person name="Dorofeeva L.V."/>
            <person name="Dobrovolskaya T.G."/>
            <person name="Streshinskaya G.M."/>
            <person name="Subbotin S.A."/>
            <person name="Tiedje J.M."/>
        </authorList>
    </citation>
    <scope>NUCLEOTIDE SEQUENCE [LARGE SCALE GENOMIC DNA]</scope>
    <source>
        <strain evidence="2 3">VKM Ac-1804</strain>
    </source>
</reference>
<evidence type="ECO:0000313" key="2">
    <source>
        <dbReference type="EMBL" id="KJC65491.1"/>
    </source>
</evidence>
<organism evidence="2 3">
    <name type="scientific">Agreia bicolorata</name>
    <dbReference type="NCBI Taxonomy" id="110935"/>
    <lineage>
        <taxon>Bacteria</taxon>
        <taxon>Bacillati</taxon>
        <taxon>Actinomycetota</taxon>
        <taxon>Actinomycetes</taxon>
        <taxon>Micrococcales</taxon>
        <taxon>Microbacteriaceae</taxon>
        <taxon>Agreia</taxon>
    </lineage>
</organism>
<name>A0ABR5CIQ8_9MICO</name>
<gene>
    <name evidence="2" type="ORF">TZ00_01130</name>
</gene>
<dbReference type="SUPFAM" id="SSF55729">
    <property type="entry name" value="Acyl-CoA N-acyltransferases (Nat)"/>
    <property type="match status" value="1"/>
</dbReference>
<comment type="caution">
    <text evidence="2">The sequence shown here is derived from an EMBL/GenBank/DDBJ whole genome shotgun (WGS) entry which is preliminary data.</text>
</comment>
<dbReference type="PANTHER" id="PTHR43441:SF11">
    <property type="entry name" value="RIBOSOMAL-PROTEIN-SERINE ACETYLTRANSFERASE"/>
    <property type="match status" value="1"/>
</dbReference>